<dbReference type="PROSITE" id="PS00217">
    <property type="entry name" value="SUGAR_TRANSPORT_2"/>
    <property type="match status" value="1"/>
</dbReference>
<reference evidence="10" key="1">
    <citation type="submission" date="2023-06" db="EMBL/GenBank/DDBJ databases">
        <title>Genome-scale phylogeny and comparative genomics of the fungal order Sordariales.</title>
        <authorList>
            <consortium name="Lawrence Berkeley National Laboratory"/>
            <person name="Hensen N."/>
            <person name="Bonometti L."/>
            <person name="Westerberg I."/>
            <person name="Brannstrom I.O."/>
            <person name="Guillou S."/>
            <person name="Cros-Aarteil S."/>
            <person name="Calhoun S."/>
            <person name="Haridas S."/>
            <person name="Kuo A."/>
            <person name="Mondo S."/>
            <person name="Pangilinan J."/>
            <person name="Riley R."/>
            <person name="Labutti K."/>
            <person name="Andreopoulos B."/>
            <person name="Lipzen A."/>
            <person name="Chen C."/>
            <person name="Yanf M."/>
            <person name="Daum C."/>
            <person name="Ng V."/>
            <person name="Clum A."/>
            <person name="Steindorff A."/>
            <person name="Ohm R."/>
            <person name="Martin F."/>
            <person name="Silar P."/>
            <person name="Natvig D."/>
            <person name="Lalanne C."/>
            <person name="Gautier V."/>
            <person name="Ament-Velasquez S.L."/>
            <person name="Kruys A."/>
            <person name="Hutchinson M.I."/>
            <person name="Powell A.J."/>
            <person name="Barry K."/>
            <person name="Miller A.N."/>
            <person name="Grigoriev I.V."/>
            <person name="Debuchy R."/>
            <person name="Gladieux P."/>
            <person name="Thoren M.H."/>
            <person name="Johannesson H."/>
        </authorList>
    </citation>
    <scope>NUCLEOTIDE SEQUENCE</scope>
    <source>
        <strain evidence="10">8032-3</strain>
    </source>
</reference>
<feature type="transmembrane region" description="Helical" evidence="8">
    <location>
        <begin position="345"/>
        <end position="366"/>
    </location>
</feature>
<dbReference type="GO" id="GO:0016020">
    <property type="term" value="C:membrane"/>
    <property type="evidence" value="ECO:0007669"/>
    <property type="project" value="UniProtKB-SubCell"/>
</dbReference>
<comment type="subcellular location">
    <subcellularLocation>
        <location evidence="1">Membrane</location>
        <topology evidence="1">Multi-pass membrane protein</topology>
    </subcellularLocation>
</comment>
<name>A0AAJ0BRN4_9PEZI</name>
<dbReference type="InterPro" id="IPR036259">
    <property type="entry name" value="MFS_trans_sf"/>
</dbReference>
<feature type="transmembrane region" description="Helical" evidence="8">
    <location>
        <begin position="80"/>
        <end position="97"/>
    </location>
</feature>
<keyword evidence="11" id="KW-1185">Reference proteome</keyword>
<dbReference type="InterPro" id="IPR020846">
    <property type="entry name" value="MFS_dom"/>
</dbReference>
<evidence type="ECO:0000259" key="9">
    <source>
        <dbReference type="PROSITE" id="PS50850"/>
    </source>
</evidence>
<dbReference type="InterPro" id="IPR005829">
    <property type="entry name" value="Sugar_transporter_CS"/>
</dbReference>
<comment type="caution">
    <text evidence="10">The sequence shown here is derived from an EMBL/GenBank/DDBJ whole genome shotgun (WGS) entry which is preliminary data.</text>
</comment>
<dbReference type="Proteomes" id="UP001244011">
    <property type="component" value="Unassembled WGS sequence"/>
</dbReference>
<dbReference type="Gene3D" id="1.20.1250.20">
    <property type="entry name" value="MFS general substrate transporter like domains"/>
    <property type="match status" value="1"/>
</dbReference>
<dbReference type="PANTHER" id="PTHR48022:SF2">
    <property type="entry name" value="PLASTIDIC GLUCOSE TRANSPORTER 4"/>
    <property type="match status" value="1"/>
</dbReference>
<protein>
    <submittedName>
        <fullName evidence="10">General substrate transporter</fullName>
    </submittedName>
</protein>
<feature type="transmembrane region" description="Helical" evidence="8">
    <location>
        <begin position="104"/>
        <end position="126"/>
    </location>
</feature>
<feature type="transmembrane region" description="Helical" evidence="8">
    <location>
        <begin position="412"/>
        <end position="430"/>
    </location>
</feature>
<evidence type="ECO:0000256" key="1">
    <source>
        <dbReference type="ARBA" id="ARBA00004141"/>
    </source>
</evidence>
<dbReference type="InterPro" id="IPR003663">
    <property type="entry name" value="Sugar/inositol_transpt"/>
</dbReference>
<keyword evidence="3 7" id="KW-0813">Transport</keyword>
<evidence type="ECO:0000256" key="3">
    <source>
        <dbReference type="ARBA" id="ARBA00022448"/>
    </source>
</evidence>
<evidence type="ECO:0000256" key="7">
    <source>
        <dbReference type="RuleBase" id="RU003346"/>
    </source>
</evidence>
<dbReference type="GeneID" id="85312245"/>
<evidence type="ECO:0000256" key="2">
    <source>
        <dbReference type="ARBA" id="ARBA00010992"/>
    </source>
</evidence>
<dbReference type="GO" id="GO:0005351">
    <property type="term" value="F:carbohydrate:proton symporter activity"/>
    <property type="evidence" value="ECO:0007669"/>
    <property type="project" value="TreeGrafter"/>
</dbReference>
<dbReference type="Pfam" id="PF00083">
    <property type="entry name" value="Sugar_tr"/>
    <property type="match status" value="1"/>
</dbReference>
<accession>A0AAJ0BRN4</accession>
<evidence type="ECO:0000256" key="8">
    <source>
        <dbReference type="SAM" id="Phobius"/>
    </source>
</evidence>
<evidence type="ECO:0000313" key="11">
    <source>
        <dbReference type="Proteomes" id="UP001244011"/>
    </source>
</evidence>
<dbReference type="FunFam" id="1.20.1250.20:FF:000078">
    <property type="entry name" value="MFS maltose transporter, putative"/>
    <property type="match status" value="1"/>
</dbReference>
<gene>
    <name evidence="10" type="ORF">QBC33DRAFT_550221</name>
</gene>
<dbReference type="InterPro" id="IPR050360">
    <property type="entry name" value="MFS_Sugar_Transporters"/>
</dbReference>
<dbReference type="InterPro" id="IPR005828">
    <property type="entry name" value="MFS_sugar_transport-like"/>
</dbReference>
<dbReference type="EMBL" id="MU839029">
    <property type="protein sequence ID" value="KAK1763238.1"/>
    <property type="molecule type" value="Genomic_DNA"/>
</dbReference>
<keyword evidence="5 8" id="KW-1133">Transmembrane helix</keyword>
<keyword evidence="6 8" id="KW-0472">Membrane</keyword>
<evidence type="ECO:0000313" key="10">
    <source>
        <dbReference type="EMBL" id="KAK1763238.1"/>
    </source>
</evidence>
<feature type="transmembrane region" description="Helical" evidence="8">
    <location>
        <begin position="195"/>
        <end position="213"/>
    </location>
</feature>
<dbReference type="SUPFAM" id="SSF103473">
    <property type="entry name" value="MFS general substrate transporter"/>
    <property type="match status" value="1"/>
</dbReference>
<evidence type="ECO:0000256" key="5">
    <source>
        <dbReference type="ARBA" id="ARBA00022989"/>
    </source>
</evidence>
<feature type="transmembrane region" description="Helical" evidence="8">
    <location>
        <begin position="21"/>
        <end position="42"/>
    </location>
</feature>
<feature type="domain" description="Major facilitator superfamily (MFS) profile" evidence="9">
    <location>
        <begin position="24"/>
        <end position="469"/>
    </location>
</feature>
<feature type="transmembrane region" description="Helical" evidence="8">
    <location>
        <begin position="378"/>
        <end position="400"/>
    </location>
</feature>
<dbReference type="AlphaFoldDB" id="A0AAJ0BRN4"/>
<feature type="transmembrane region" description="Helical" evidence="8">
    <location>
        <begin position="442"/>
        <end position="465"/>
    </location>
</feature>
<comment type="similarity">
    <text evidence="2 7">Belongs to the major facilitator superfamily. Sugar transporter (TC 2.A.1.1) family.</text>
</comment>
<dbReference type="RefSeq" id="XP_060279451.1">
    <property type="nucleotide sequence ID" value="XM_060429058.1"/>
</dbReference>
<evidence type="ECO:0000256" key="4">
    <source>
        <dbReference type="ARBA" id="ARBA00022692"/>
    </source>
</evidence>
<dbReference type="NCBIfam" id="TIGR00879">
    <property type="entry name" value="SP"/>
    <property type="match status" value="1"/>
</dbReference>
<evidence type="ECO:0000256" key="6">
    <source>
        <dbReference type="ARBA" id="ARBA00023136"/>
    </source>
</evidence>
<proteinExistence type="inferred from homology"/>
<sequence length="535" mass="58450">MGIMGINFHKPRLLSEMTWRVLGIYMFVSFGSFNFGFDLAWWSSCLGLQQFADDYGVPKGPGQPNVIPASWQSAGTGTPNAGMALGCIAGGYCSAYLGRKKTIVVLSIISIIGVVIQCAVPSYWGIVVGRTINGLSMGMEANVIPTYSAELAPPAIRGSLVNFYQWWQIVGNIVSASCIYGTSRTLTGQWQYRPVMIAQAAVPVILLCGIWFMPESPRWLLMKSRRADAEKALASLRKGQATSQEVSYELSLIETALQEQLDLSANTTYLDCFKGSNLRRTLIAVLVQLMQQIQGNAFMNNYLVLFLQRIGIQNSLQIYIAQNATQLGGITLAFYATDKIGRRPILIVSAFFMGVLMWVVAGLGSYTHVQGAKAQGCVGAILIYQAIAGGCWGSCTWITTAEAAAAAVREKTIMTATFVSFCMVLLITYVNPYVQDEGYGNLGGRVGFVYGGCSFLALVWAYFFLPELKGRSLEELDEMFAARVPTRKFKKYVCTGIGADITRLQDRNAGAHAKELSVEPDMVEEEVTGDPEKRG</sequence>
<dbReference type="PANTHER" id="PTHR48022">
    <property type="entry name" value="PLASTIDIC GLUCOSE TRANSPORTER 4"/>
    <property type="match status" value="1"/>
</dbReference>
<organism evidence="10 11">
    <name type="scientific">Phialemonium atrogriseum</name>
    <dbReference type="NCBI Taxonomy" id="1093897"/>
    <lineage>
        <taxon>Eukaryota</taxon>
        <taxon>Fungi</taxon>
        <taxon>Dikarya</taxon>
        <taxon>Ascomycota</taxon>
        <taxon>Pezizomycotina</taxon>
        <taxon>Sordariomycetes</taxon>
        <taxon>Sordariomycetidae</taxon>
        <taxon>Cephalothecales</taxon>
        <taxon>Cephalothecaceae</taxon>
        <taxon>Phialemonium</taxon>
    </lineage>
</organism>
<keyword evidence="4 8" id="KW-0812">Transmembrane</keyword>
<dbReference type="PROSITE" id="PS50850">
    <property type="entry name" value="MFS"/>
    <property type="match status" value="1"/>
</dbReference>